<proteinExistence type="predicted"/>
<evidence type="ECO:0000313" key="1">
    <source>
        <dbReference type="EMBL" id="TNJ35441.1"/>
    </source>
</evidence>
<evidence type="ECO:0000313" key="2">
    <source>
        <dbReference type="Proteomes" id="UP000305760"/>
    </source>
</evidence>
<dbReference type="Proteomes" id="UP000305760">
    <property type="component" value="Unassembled WGS sequence"/>
</dbReference>
<dbReference type="EMBL" id="SMDR01000001">
    <property type="protein sequence ID" value="TNJ35441.1"/>
    <property type="molecule type" value="Genomic_DNA"/>
</dbReference>
<comment type="caution">
    <text evidence="1">The sequence shown here is derived from an EMBL/GenBank/DDBJ whole genome shotgun (WGS) entry which is preliminary data.</text>
</comment>
<reference evidence="1 2" key="1">
    <citation type="submission" date="2019-03" db="EMBL/GenBank/DDBJ databases">
        <title>Arenimonas daejeonensis sp. nov., isolated from compost.</title>
        <authorList>
            <person name="Jeon C.O."/>
        </authorList>
    </citation>
    <scope>NUCLEOTIDE SEQUENCE [LARGE SCALE GENOMIC DNA]</scope>
    <source>
        <strain evidence="1 2">R29</strain>
    </source>
</reference>
<gene>
    <name evidence="1" type="ORF">E1B00_06710</name>
</gene>
<accession>A0A5C4RXK0</accession>
<organism evidence="1 2">
    <name type="scientific">Arenimonas terrae</name>
    <dbReference type="NCBI Taxonomy" id="2546226"/>
    <lineage>
        <taxon>Bacteria</taxon>
        <taxon>Pseudomonadati</taxon>
        <taxon>Pseudomonadota</taxon>
        <taxon>Gammaproteobacteria</taxon>
        <taxon>Lysobacterales</taxon>
        <taxon>Lysobacteraceae</taxon>
        <taxon>Arenimonas</taxon>
    </lineage>
</organism>
<sequence length="934" mass="99952">MDTPLNDCGCCADSAPLPGPRFNAPGLPAIHYRIGRHGEFKAAMLSSLSSTRHPALAGLRTREHDDFSIALCDAGAVMFDVLGFYQERIANEAYLRTAVERRSILELGRLIGYTLSPGLAASTHLAFLLEDAPGLPSLAARPVTVPVGTRVQSIPGENEQPQTFETTEAVVARVAWNAMPVRTREPQRLVAGTRELLVRGIATQVQPGDVVLIVGDERDRDDAESEQWDARVVTAVDADPEAGLTRLRWADGLGDNNTVPAGRGVRAYVFRSRTALFGHNASDARLMRLTADLPGLTEADPNVAGARRWKDFAIIGSDIDLDGAFPKVVAGSWFLLAGGGTAPGSASLPGWVELYKAERVTQRSRSGFGLSGKITRLVPDTDKNLDQFRNRLRETVVFAQSEELPLAERPLAYPLYGSLLPLPHRDEQLVRGQVLAVSGQRQRIAIRTDTDTHAFQPDGAAPVGLKPGDSYVVLASPRKLDGGTEEPVAPEELDELLRSDSGQILRWRLADRQSREGRLDAPASAVALAAARKDDPVHSELVAIDTLGIAADQGSQVQLKDALANVYDRRSVTVCGNVAPATHGESVSELAGSGNAAQADQRFLLKQAPLTQVSAGTPSGRRATLVVRVNGEAWEEVPSLYGRGANDHVYSLRQDDEQRTVVQFGDGSEGARLPTGRDNLRFGYRKGLGAEGNVRAGQLTTLLGRPLGVKSVLNPAPAGGGQDPESRDDARRNAPLTTLTLGRAVSLQDYSDFARSFAGISKALAVWARFGGRRGIFLSLAGPAGAAVPANGATLANLQQALRHYGDPLLPLWLHSYGAATFRIRARIKVSAAMEVEPVLAHVAAALREHYGFARRDFAQAASIDEAMAVAHRVAGVDAVDIDQFYRLDPGAMPALVPRLFALPPKVLANGSLRPGEILTLATGPSGLVLEVMP</sequence>
<keyword evidence="2" id="KW-1185">Reference proteome</keyword>
<evidence type="ECO:0008006" key="3">
    <source>
        <dbReference type="Google" id="ProtNLM"/>
    </source>
</evidence>
<dbReference type="RefSeq" id="WP_139446887.1">
    <property type="nucleotide sequence ID" value="NZ_SMDR01000001.1"/>
</dbReference>
<dbReference type="OrthoDB" id="266253at2"/>
<protein>
    <recommendedName>
        <fullName evidence="3">Baseplate assembly protein</fullName>
    </recommendedName>
</protein>
<name>A0A5C4RXK0_9GAMM</name>
<dbReference type="AlphaFoldDB" id="A0A5C4RXK0"/>